<organism evidence="2 3">
    <name type="scientific">Rubus argutus</name>
    <name type="common">Southern blackberry</name>
    <dbReference type="NCBI Taxonomy" id="59490"/>
    <lineage>
        <taxon>Eukaryota</taxon>
        <taxon>Viridiplantae</taxon>
        <taxon>Streptophyta</taxon>
        <taxon>Embryophyta</taxon>
        <taxon>Tracheophyta</taxon>
        <taxon>Spermatophyta</taxon>
        <taxon>Magnoliopsida</taxon>
        <taxon>eudicotyledons</taxon>
        <taxon>Gunneridae</taxon>
        <taxon>Pentapetalae</taxon>
        <taxon>rosids</taxon>
        <taxon>fabids</taxon>
        <taxon>Rosales</taxon>
        <taxon>Rosaceae</taxon>
        <taxon>Rosoideae</taxon>
        <taxon>Rosoideae incertae sedis</taxon>
        <taxon>Rubus</taxon>
    </lineage>
</organism>
<protein>
    <submittedName>
        <fullName evidence="2">Uncharacterized protein</fullName>
    </submittedName>
</protein>
<evidence type="ECO:0000313" key="2">
    <source>
        <dbReference type="EMBL" id="KAK9926272.1"/>
    </source>
</evidence>
<dbReference type="EMBL" id="JBEDUW010000005">
    <property type="protein sequence ID" value="KAK9926272.1"/>
    <property type="molecule type" value="Genomic_DNA"/>
</dbReference>
<reference evidence="2 3" key="1">
    <citation type="journal article" date="2023" name="G3 (Bethesda)">
        <title>A chromosome-length genome assembly and annotation of blackberry (Rubus argutus, cv. 'Hillquist').</title>
        <authorList>
            <person name="Bruna T."/>
            <person name="Aryal R."/>
            <person name="Dudchenko O."/>
            <person name="Sargent D.J."/>
            <person name="Mead D."/>
            <person name="Buti M."/>
            <person name="Cavallini A."/>
            <person name="Hytonen T."/>
            <person name="Andres J."/>
            <person name="Pham M."/>
            <person name="Weisz D."/>
            <person name="Mascagni F."/>
            <person name="Usai G."/>
            <person name="Natali L."/>
            <person name="Bassil N."/>
            <person name="Fernandez G.E."/>
            <person name="Lomsadze A."/>
            <person name="Armour M."/>
            <person name="Olukolu B."/>
            <person name="Poorten T."/>
            <person name="Britton C."/>
            <person name="Davik J."/>
            <person name="Ashrafi H."/>
            <person name="Aiden E.L."/>
            <person name="Borodovsky M."/>
            <person name="Worthington M."/>
        </authorList>
    </citation>
    <scope>NUCLEOTIDE SEQUENCE [LARGE SCALE GENOMIC DNA]</scope>
    <source>
        <strain evidence="2">PI 553951</strain>
    </source>
</reference>
<dbReference type="Proteomes" id="UP001457282">
    <property type="component" value="Unassembled WGS sequence"/>
</dbReference>
<feature type="region of interest" description="Disordered" evidence="1">
    <location>
        <begin position="102"/>
        <end position="121"/>
    </location>
</feature>
<evidence type="ECO:0000256" key="1">
    <source>
        <dbReference type="SAM" id="MobiDB-lite"/>
    </source>
</evidence>
<name>A0AAW1WNP4_RUBAR</name>
<keyword evidence="3" id="KW-1185">Reference proteome</keyword>
<accession>A0AAW1WNP4</accession>
<dbReference type="AlphaFoldDB" id="A0AAW1WNP4"/>
<sequence length="220" mass="23389">MDNSNPNRKRARDDSEASPPESKLIRVDSSSSDANSGESSFTDRVDPDELGLDLDPAEAKMIQEDLLNILEDADTVVDRDPAIQGLDSVIKSFEEEIQLPGAPAFAPPVETTSGSGESSQPELGYLLEASDDELGLPPTKSEESKMEAADFSASSSETAAALYKGFENDMFPSYDAFDFGIGGYSESNGGGEYVALGGLFDYSDGGVSEVSWRTESLSAL</sequence>
<dbReference type="PANTHER" id="PTHR34539:SF15">
    <property type="match status" value="1"/>
</dbReference>
<evidence type="ECO:0000313" key="3">
    <source>
        <dbReference type="Proteomes" id="UP001457282"/>
    </source>
</evidence>
<feature type="region of interest" description="Disordered" evidence="1">
    <location>
        <begin position="1"/>
        <end position="57"/>
    </location>
</feature>
<gene>
    <name evidence="2" type="ORF">M0R45_023513</name>
</gene>
<feature type="compositionally biased region" description="Polar residues" evidence="1">
    <location>
        <begin position="110"/>
        <end position="121"/>
    </location>
</feature>
<feature type="region of interest" description="Disordered" evidence="1">
    <location>
        <begin position="129"/>
        <end position="152"/>
    </location>
</feature>
<comment type="caution">
    <text evidence="2">The sequence shown here is derived from an EMBL/GenBank/DDBJ whole genome shotgun (WGS) entry which is preliminary data.</text>
</comment>
<dbReference type="PANTHER" id="PTHR34539">
    <property type="entry name" value="T6J4.11 PROTEIN"/>
    <property type="match status" value="1"/>
</dbReference>
<proteinExistence type="predicted"/>
<feature type="compositionally biased region" description="Low complexity" evidence="1">
    <location>
        <begin position="29"/>
        <end position="40"/>
    </location>
</feature>